<dbReference type="SUPFAM" id="SSF46946">
    <property type="entry name" value="S13-like H2TH domain"/>
    <property type="match status" value="1"/>
</dbReference>
<evidence type="ECO:0000259" key="16">
    <source>
        <dbReference type="PROSITE" id="PS51066"/>
    </source>
</evidence>
<dbReference type="PANTHER" id="PTHR42697:SF1">
    <property type="entry name" value="ENDONUCLEASE 8"/>
    <property type="match status" value="1"/>
</dbReference>
<sequence>MPEGDTLYKTAARLRPALEGGELVRFEAPRLQGLRPRPGERIDWVRAVGKHLLIGCSGGLIIDTHLQMAGTWRLVETGGRWPKPQHLLRCRVDVRDWQALCFSAPMVRTWPVADLGTSRSPLAHLGPDLCLVDADLDAAVEAIERLAEPDADVGDVLLDQRCCCGVGNVYRNEVCWALKLHPATPVGSLDRAARRRLVTTAARQLRANLVGGQRRTVPGGLAVYERAGASCRRCATPIATRRMGAGQRVTFWCPTCQEDPLGEPKRRR</sequence>
<feature type="domain" description="Formamidopyrimidine-DNA glycosylase catalytic" evidence="17">
    <location>
        <begin position="2"/>
        <end position="98"/>
    </location>
</feature>
<evidence type="ECO:0000256" key="3">
    <source>
        <dbReference type="ARBA" id="ARBA00012720"/>
    </source>
</evidence>
<keyword evidence="10" id="KW-0234">DNA repair</keyword>
<dbReference type="SUPFAM" id="SSF57716">
    <property type="entry name" value="Glucocorticoid receptor-like (DNA-binding domain)"/>
    <property type="match status" value="1"/>
</dbReference>
<dbReference type="InterPro" id="IPR012319">
    <property type="entry name" value="FPG_cat"/>
</dbReference>
<protein>
    <recommendedName>
        <fullName evidence="3">DNA-(apurinic or apyrimidinic site) lyase</fullName>
        <ecNumber evidence="3">4.2.99.18</ecNumber>
    </recommendedName>
</protein>
<evidence type="ECO:0000256" key="8">
    <source>
        <dbReference type="ARBA" id="ARBA00022833"/>
    </source>
</evidence>
<dbReference type="InterPro" id="IPR000214">
    <property type="entry name" value="Znf_DNA_glyclase/AP_lyase"/>
</dbReference>
<gene>
    <name evidence="18" type="ORF">IPN02_00655</name>
</gene>
<keyword evidence="8" id="KW-0862">Zinc</keyword>
<dbReference type="PROSITE" id="PS51066">
    <property type="entry name" value="ZF_FPG_2"/>
    <property type="match status" value="1"/>
</dbReference>
<evidence type="ECO:0000256" key="14">
    <source>
        <dbReference type="ARBA" id="ARBA00044632"/>
    </source>
</evidence>
<dbReference type="InterPro" id="IPR015886">
    <property type="entry name" value="H2TH_FPG"/>
</dbReference>
<dbReference type="EC" id="4.2.99.18" evidence="3"/>
<dbReference type="GO" id="GO:0003684">
    <property type="term" value="F:damaged DNA binding"/>
    <property type="evidence" value="ECO:0007669"/>
    <property type="project" value="InterPro"/>
</dbReference>
<reference evidence="18 19" key="1">
    <citation type="submission" date="2020-10" db="EMBL/GenBank/DDBJ databases">
        <title>Connecting structure to function with the recovery of over 1000 high-quality activated sludge metagenome-assembled genomes encoding full-length rRNA genes using long-read sequencing.</title>
        <authorList>
            <person name="Singleton C.M."/>
            <person name="Petriglieri F."/>
            <person name="Kristensen J.M."/>
            <person name="Kirkegaard R.H."/>
            <person name="Michaelsen T.Y."/>
            <person name="Andersen M.H."/>
            <person name="Karst S.M."/>
            <person name="Dueholm M.S."/>
            <person name="Nielsen P.H."/>
            <person name="Albertsen M."/>
        </authorList>
    </citation>
    <scope>NUCLEOTIDE SEQUENCE [LARGE SCALE GENOMIC DNA]</scope>
    <source>
        <strain evidence="18">Lyne_18-Q3-R50-59_MAXAC.006</strain>
    </source>
</reference>
<dbReference type="SMART" id="SM01232">
    <property type="entry name" value="H2TH"/>
    <property type="match status" value="1"/>
</dbReference>
<dbReference type="SMART" id="SM00898">
    <property type="entry name" value="Fapy_DNA_glyco"/>
    <property type="match status" value="1"/>
</dbReference>
<evidence type="ECO:0000256" key="4">
    <source>
        <dbReference type="ARBA" id="ARBA00022723"/>
    </source>
</evidence>
<keyword evidence="4" id="KW-0479">Metal-binding</keyword>
<name>A0A936TDA0_9ACTN</name>
<accession>A0A936TDA0</accession>
<dbReference type="InterPro" id="IPR010979">
    <property type="entry name" value="Ribosomal_uS13-like_H2TH"/>
</dbReference>
<evidence type="ECO:0000259" key="17">
    <source>
        <dbReference type="PROSITE" id="PS51068"/>
    </source>
</evidence>
<dbReference type="Proteomes" id="UP000727993">
    <property type="component" value="Unassembled WGS sequence"/>
</dbReference>
<dbReference type="Gene3D" id="1.10.8.50">
    <property type="match status" value="1"/>
</dbReference>
<dbReference type="EMBL" id="JADJZA010000001">
    <property type="protein sequence ID" value="MBK9295394.1"/>
    <property type="molecule type" value="Genomic_DNA"/>
</dbReference>
<dbReference type="Pfam" id="PF01149">
    <property type="entry name" value="Fapy_DNA_glyco"/>
    <property type="match status" value="1"/>
</dbReference>
<feature type="domain" description="FPG-type" evidence="16">
    <location>
        <begin position="222"/>
        <end position="258"/>
    </location>
</feature>
<comment type="cofactor">
    <cofactor evidence="1">
        <name>Zn(2+)</name>
        <dbReference type="ChEBI" id="CHEBI:29105"/>
    </cofactor>
</comment>
<dbReference type="InterPro" id="IPR035937">
    <property type="entry name" value="FPG_N"/>
</dbReference>
<dbReference type="InterPro" id="IPR010663">
    <property type="entry name" value="Znf_FPG/IleRS"/>
</dbReference>
<dbReference type="Pfam" id="PF06831">
    <property type="entry name" value="H2TH"/>
    <property type="match status" value="1"/>
</dbReference>
<keyword evidence="11" id="KW-0456">Lyase</keyword>
<dbReference type="GO" id="GO:0140078">
    <property type="term" value="F:class I DNA-(apurinic or apyrimidinic site) endonuclease activity"/>
    <property type="evidence" value="ECO:0007669"/>
    <property type="project" value="UniProtKB-EC"/>
</dbReference>
<dbReference type="SUPFAM" id="SSF81624">
    <property type="entry name" value="N-terminal domain of MutM-like DNA repair proteins"/>
    <property type="match status" value="1"/>
</dbReference>
<comment type="similarity">
    <text evidence="2">Belongs to the FPG family.</text>
</comment>
<dbReference type="InterPro" id="IPR015887">
    <property type="entry name" value="DNA_glyclase_Znf_dom_DNA_BS"/>
</dbReference>
<evidence type="ECO:0000256" key="9">
    <source>
        <dbReference type="ARBA" id="ARBA00023125"/>
    </source>
</evidence>
<keyword evidence="6 15" id="KW-0863">Zinc-finger</keyword>
<keyword evidence="5" id="KW-0227">DNA damage</keyword>
<evidence type="ECO:0000256" key="1">
    <source>
        <dbReference type="ARBA" id="ARBA00001947"/>
    </source>
</evidence>
<evidence type="ECO:0000256" key="13">
    <source>
        <dbReference type="ARBA" id="ARBA00023295"/>
    </source>
</evidence>
<evidence type="ECO:0000256" key="11">
    <source>
        <dbReference type="ARBA" id="ARBA00023239"/>
    </source>
</evidence>
<dbReference type="Gene3D" id="3.20.190.10">
    <property type="entry name" value="MutM-like, N-terminal"/>
    <property type="match status" value="1"/>
</dbReference>
<keyword evidence="9" id="KW-0238">DNA-binding</keyword>
<comment type="caution">
    <text evidence="18">The sequence shown here is derived from an EMBL/GenBank/DDBJ whole genome shotgun (WGS) entry which is preliminary data.</text>
</comment>
<evidence type="ECO:0000256" key="12">
    <source>
        <dbReference type="ARBA" id="ARBA00023268"/>
    </source>
</evidence>
<evidence type="ECO:0000256" key="10">
    <source>
        <dbReference type="ARBA" id="ARBA00023204"/>
    </source>
</evidence>
<comment type="catalytic activity">
    <reaction evidence="14">
        <text>2'-deoxyribonucleotide-(2'-deoxyribose 5'-phosphate)-2'-deoxyribonucleotide-DNA = a 3'-end 2'-deoxyribonucleotide-(2,3-dehydro-2,3-deoxyribose 5'-phosphate)-DNA + a 5'-end 5'-phospho-2'-deoxyribonucleoside-DNA + H(+)</text>
        <dbReference type="Rhea" id="RHEA:66592"/>
        <dbReference type="Rhea" id="RHEA-COMP:13180"/>
        <dbReference type="Rhea" id="RHEA-COMP:16897"/>
        <dbReference type="Rhea" id="RHEA-COMP:17067"/>
        <dbReference type="ChEBI" id="CHEBI:15378"/>
        <dbReference type="ChEBI" id="CHEBI:136412"/>
        <dbReference type="ChEBI" id="CHEBI:157695"/>
        <dbReference type="ChEBI" id="CHEBI:167181"/>
        <dbReference type="EC" id="4.2.99.18"/>
    </reaction>
</comment>
<evidence type="ECO:0000313" key="18">
    <source>
        <dbReference type="EMBL" id="MBK9295394.1"/>
    </source>
</evidence>
<evidence type="ECO:0000256" key="6">
    <source>
        <dbReference type="ARBA" id="ARBA00022771"/>
    </source>
</evidence>
<keyword evidence="7" id="KW-0378">Hydrolase</keyword>
<evidence type="ECO:0000256" key="15">
    <source>
        <dbReference type="PROSITE-ProRule" id="PRU00391"/>
    </source>
</evidence>
<dbReference type="PROSITE" id="PS01242">
    <property type="entry name" value="ZF_FPG_1"/>
    <property type="match status" value="1"/>
</dbReference>
<dbReference type="Pfam" id="PF06827">
    <property type="entry name" value="zf-FPG_IleRS"/>
    <property type="match status" value="1"/>
</dbReference>
<evidence type="ECO:0000256" key="5">
    <source>
        <dbReference type="ARBA" id="ARBA00022763"/>
    </source>
</evidence>
<dbReference type="PANTHER" id="PTHR42697">
    <property type="entry name" value="ENDONUCLEASE 8"/>
    <property type="match status" value="1"/>
</dbReference>
<dbReference type="AlphaFoldDB" id="A0A936TDA0"/>
<dbReference type="GO" id="GO:0008270">
    <property type="term" value="F:zinc ion binding"/>
    <property type="evidence" value="ECO:0007669"/>
    <property type="project" value="UniProtKB-KW"/>
</dbReference>
<dbReference type="GO" id="GO:0000703">
    <property type="term" value="F:oxidized pyrimidine nucleobase lesion DNA N-glycosylase activity"/>
    <property type="evidence" value="ECO:0007669"/>
    <property type="project" value="TreeGrafter"/>
</dbReference>
<evidence type="ECO:0000313" key="19">
    <source>
        <dbReference type="Proteomes" id="UP000727993"/>
    </source>
</evidence>
<evidence type="ECO:0000256" key="2">
    <source>
        <dbReference type="ARBA" id="ARBA00009409"/>
    </source>
</evidence>
<keyword evidence="13" id="KW-0326">Glycosidase</keyword>
<dbReference type="PROSITE" id="PS51068">
    <property type="entry name" value="FPG_CAT"/>
    <property type="match status" value="1"/>
</dbReference>
<proteinExistence type="inferred from homology"/>
<evidence type="ECO:0000256" key="7">
    <source>
        <dbReference type="ARBA" id="ARBA00022801"/>
    </source>
</evidence>
<dbReference type="GO" id="GO:0006284">
    <property type="term" value="P:base-excision repair"/>
    <property type="evidence" value="ECO:0007669"/>
    <property type="project" value="InterPro"/>
</dbReference>
<keyword evidence="12" id="KW-0511">Multifunctional enzyme</keyword>
<organism evidence="18 19">
    <name type="scientific">Candidatus Neomicrothrix subdominans</name>
    <dbReference type="NCBI Taxonomy" id="2954438"/>
    <lineage>
        <taxon>Bacteria</taxon>
        <taxon>Bacillati</taxon>
        <taxon>Actinomycetota</taxon>
        <taxon>Acidimicrobiia</taxon>
        <taxon>Acidimicrobiales</taxon>
        <taxon>Microthrixaceae</taxon>
        <taxon>Candidatus Neomicrothrix</taxon>
    </lineage>
</organism>